<keyword evidence="1" id="KW-0175">Coiled coil</keyword>
<gene>
    <name evidence="2" type="ORF">FIA58_002080</name>
</gene>
<feature type="coiled-coil region" evidence="1">
    <location>
        <begin position="137"/>
        <end position="202"/>
    </location>
</feature>
<evidence type="ECO:0000256" key="1">
    <source>
        <dbReference type="SAM" id="Coils"/>
    </source>
</evidence>
<organism evidence="2 3">
    <name type="scientific">Flavobacterium jejuense</name>
    <dbReference type="NCBI Taxonomy" id="1544455"/>
    <lineage>
        <taxon>Bacteria</taxon>
        <taxon>Pseudomonadati</taxon>
        <taxon>Bacteroidota</taxon>
        <taxon>Flavobacteriia</taxon>
        <taxon>Flavobacteriales</taxon>
        <taxon>Flavobacteriaceae</taxon>
        <taxon>Flavobacterium</taxon>
    </lineage>
</organism>
<keyword evidence="3" id="KW-1185">Reference proteome</keyword>
<sequence length="221" mass="25423">MKKITLLLLILLPILVFSQSLETKEVKIKMSKGTQTGIEIFIPSVSEDDVEDAIKEITKKYKGDEERVRRSNETYIENAIIKEINSKPITMHQLIEEVGKGIRYTAFFNLGGSFLESNANPKQFAAAEEIVTKIAIYASKIRINDVLEEEKDQLEDLLDDQKGLEDDKDDAYKVIEKAKDEIADKEKEILELKQKLDTNRVKVVKQQKKLDEIKKRKKLLK</sequence>
<dbReference type="RefSeq" id="WP_140959527.1">
    <property type="nucleotide sequence ID" value="NZ_VEVQ02000001.1"/>
</dbReference>
<reference evidence="2" key="2">
    <citation type="submission" date="2020-02" db="EMBL/GenBank/DDBJ databases">
        <title>Flavobacterium profundi sp. nov., isolated from a deep-sea seamount.</title>
        <authorList>
            <person name="Zhang D.-C."/>
        </authorList>
    </citation>
    <scope>NUCLEOTIDE SEQUENCE</scope>
    <source>
        <strain evidence="2">EC11</strain>
    </source>
</reference>
<name>A0ABX0IMK0_9FLAO</name>
<evidence type="ECO:0000313" key="3">
    <source>
        <dbReference type="Proteomes" id="UP000817854"/>
    </source>
</evidence>
<accession>A0ABX0IMK0</accession>
<reference evidence="2" key="1">
    <citation type="submission" date="2019-05" db="EMBL/GenBank/DDBJ databases">
        <authorList>
            <person name="Lianzixin W."/>
        </authorList>
    </citation>
    <scope>NUCLEOTIDE SEQUENCE</scope>
    <source>
        <strain evidence="2">EC11</strain>
    </source>
</reference>
<proteinExistence type="predicted"/>
<comment type="caution">
    <text evidence="2">The sequence shown here is derived from an EMBL/GenBank/DDBJ whole genome shotgun (WGS) entry which is preliminary data.</text>
</comment>
<dbReference type="Proteomes" id="UP000817854">
    <property type="component" value="Unassembled WGS sequence"/>
</dbReference>
<evidence type="ECO:0000313" key="2">
    <source>
        <dbReference type="EMBL" id="NHN24451.1"/>
    </source>
</evidence>
<protein>
    <submittedName>
        <fullName evidence="2">Uncharacterized protein</fullName>
    </submittedName>
</protein>
<dbReference type="EMBL" id="VEVQ02000001">
    <property type="protein sequence ID" value="NHN24451.1"/>
    <property type="molecule type" value="Genomic_DNA"/>
</dbReference>